<proteinExistence type="predicted"/>
<feature type="compositionally biased region" description="Polar residues" evidence="1">
    <location>
        <begin position="288"/>
        <end position="297"/>
    </location>
</feature>
<dbReference type="OrthoDB" id="785602at2759"/>
<evidence type="ECO:0000313" key="6">
    <source>
        <dbReference type="Proteomes" id="UP000631114"/>
    </source>
</evidence>
<gene>
    <name evidence="5" type="ORF">IFM89_018713</name>
</gene>
<dbReference type="Pfam" id="PF24053">
    <property type="entry name" value="DUF7356"/>
    <property type="match status" value="1"/>
</dbReference>
<name>A0A835IBI8_9MAGN</name>
<feature type="signal peptide" evidence="3">
    <location>
        <begin position="1"/>
        <end position="21"/>
    </location>
</feature>
<keyword evidence="3" id="KW-0732">Signal</keyword>
<feature type="chain" id="PRO_5032879389" description="DUF7356 domain-containing protein" evidence="3">
    <location>
        <begin position="22"/>
        <end position="309"/>
    </location>
</feature>
<reference evidence="5 6" key="1">
    <citation type="submission" date="2020-10" db="EMBL/GenBank/DDBJ databases">
        <title>The Coptis chinensis genome and diversification of protoberbering-type alkaloids.</title>
        <authorList>
            <person name="Wang B."/>
            <person name="Shu S."/>
            <person name="Song C."/>
            <person name="Liu Y."/>
        </authorList>
    </citation>
    <scope>NUCLEOTIDE SEQUENCE [LARGE SCALE GENOMIC DNA]</scope>
    <source>
        <strain evidence="5">HL-2020</strain>
        <tissue evidence="5">Leaf</tissue>
    </source>
</reference>
<keyword evidence="6" id="KW-1185">Reference proteome</keyword>
<feature type="region of interest" description="Disordered" evidence="1">
    <location>
        <begin position="61"/>
        <end position="91"/>
    </location>
</feature>
<evidence type="ECO:0000256" key="1">
    <source>
        <dbReference type="SAM" id="MobiDB-lite"/>
    </source>
</evidence>
<dbReference type="Proteomes" id="UP000631114">
    <property type="component" value="Unassembled WGS sequence"/>
</dbReference>
<organism evidence="5 6">
    <name type="scientific">Coptis chinensis</name>
    <dbReference type="NCBI Taxonomy" id="261450"/>
    <lineage>
        <taxon>Eukaryota</taxon>
        <taxon>Viridiplantae</taxon>
        <taxon>Streptophyta</taxon>
        <taxon>Embryophyta</taxon>
        <taxon>Tracheophyta</taxon>
        <taxon>Spermatophyta</taxon>
        <taxon>Magnoliopsida</taxon>
        <taxon>Ranunculales</taxon>
        <taxon>Ranunculaceae</taxon>
        <taxon>Coptidoideae</taxon>
        <taxon>Coptis</taxon>
    </lineage>
</organism>
<dbReference type="AlphaFoldDB" id="A0A835IBI8"/>
<evidence type="ECO:0000256" key="2">
    <source>
        <dbReference type="SAM" id="Phobius"/>
    </source>
</evidence>
<evidence type="ECO:0000256" key="3">
    <source>
        <dbReference type="SAM" id="SignalP"/>
    </source>
</evidence>
<dbReference type="InterPro" id="IPR055780">
    <property type="entry name" value="DUF7356"/>
</dbReference>
<dbReference type="EMBL" id="JADFTS010000003">
    <property type="protein sequence ID" value="KAF9614466.1"/>
    <property type="molecule type" value="Genomic_DNA"/>
</dbReference>
<feature type="domain" description="DUF7356" evidence="4">
    <location>
        <begin position="85"/>
        <end position="186"/>
    </location>
</feature>
<comment type="caution">
    <text evidence="5">The sequence shown here is derived from an EMBL/GenBank/DDBJ whole genome shotgun (WGS) entry which is preliminary data.</text>
</comment>
<dbReference type="PANTHER" id="PTHR34200:SF2">
    <property type="entry name" value="TRANSMEMBRANE PROTEIN"/>
    <property type="match status" value="1"/>
</dbReference>
<accession>A0A835IBI8</accession>
<evidence type="ECO:0000313" key="5">
    <source>
        <dbReference type="EMBL" id="KAF9614466.1"/>
    </source>
</evidence>
<keyword evidence="2" id="KW-0812">Transmembrane</keyword>
<sequence length="309" mass="33894">MNKSSVIIFVIIIFVAQRSDASFLSKIRKMADVNPQVNETHQIIPSPAPIAEKELNQNGINNNNMTLPEESHGKDKDKNIKDGNEEEVTNEKCEASSISRCRVEGKMTACVKRYETGSQDLMILIQNDGETVLNVSVIVPASVEVSTKLVVIPQHQAKKINASTTVGKAQKITLNTNPGGCVLNTGVIVSEGNFFQRIPSYANLVTPTYGAYFIILVALVVGGTWGCCMLRKKRRRGTGEVPYQELEMALPESASAVNVDAAEGWDEGWDEDWDQERAVKSPGHVGNLSANGLTSRSTNRDGWENDWDD</sequence>
<feature type="region of interest" description="Disordered" evidence="1">
    <location>
        <begin position="270"/>
        <end position="309"/>
    </location>
</feature>
<evidence type="ECO:0000259" key="4">
    <source>
        <dbReference type="Pfam" id="PF24053"/>
    </source>
</evidence>
<feature type="transmembrane region" description="Helical" evidence="2">
    <location>
        <begin position="209"/>
        <end position="230"/>
    </location>
</feature>
<dbReference type="PANTHER" id="PTHR34200">
    <property type="entry name" value="DENTIN SIALOPHOSPHOPROTEIN-LIKE ISOFORM X1"/>
    <property type="match status" value="1"/>
</dbReference>
<keyword evidence="2" id="KW-0472">Membrane</keyword>
<protein>
    <recommendedName>
        <fullName evidence="4">DUF7356 domain-containing protein</fullName>
    </recommendedName>
</protein>
<feature type="compositionally biased region" description="Basic and acidic residues" evidence="1">
    <location>
        <begin position="69"/>
        <end position="91"/>
    </location>
</feature>
<keyword evidence="2" id="KW-1133">Transmembrane helix</keyword>